<keyword evidence="1" id="KW-0812">Transmembrane</keyword>
<protein>
    <submittedName>
        <fullName evidence="2">Uncharacterized protein</fullName>
    </submittedName>
</protein>
<gene>
    <name evidence="2" type="ORF">P5G52_13920</name>
</gene>
<keyword evidence="1" id="KW-1133">Transmembrane helix</keyword>
<proteinExistence type="predicted"/>
<evidence type="ECO:0000256" key="1">
    <source>
        <dbReference type="SAM" id="Phobius"/>
    </source>
</evidence>
<keyword evidence="3" id="KW-1185">Reference proteome</keyword>
<evidence type="ECO:0000313" key="2">
    <source>
        <dbReference type="EMBL" id="MDN4611962.1"/>
    </source>
</evidence>
<keyword evidence="1" id="KW-0472">Membrane</keyword>
<name>A0ABT8K4K0_9MICC</name>
<dbReference type="RefSeq" id="WP_301228319.1">
    <property type="nucleotide sequence ID" value="NZ_JAROCG010000001.1"/>
</dbReference>
<sequence>MSRADLINEQFMSRRARFYLLVAAGRHIIIGLLCVFDPASFSSGSYQGVIDALAGIPLGPAIVLWGYLFLVTGAACLFAAIVGKETAARAGLLFSVVTTACWAGGFFASIYGGTSAGYTGAVIWTAVFLKDATMLRQPLRNPFEPLIQKVTADLTRRDK</sequence>
<feature type="transmembrane region" description="Helical" evidence="1">
    <location>
        <begin position="18"/>
        <end position="41"/>
    </location>
</feature>
<evidence type="ECO:0000313" key="3">
    <source>
        <dbReference type="Proteomes" id="UP001174209"/>
    </source>
</evidence>
<dbReference type="Proteomes" id="UP001174209">
    <property type="component" value="Unassembled WGS sequence"/>
</dbReference>
<reference evidence="2" key="1">
    <citation type="submission" date="2023-06" db="EMBL/GenBank/DDBJ databases">
        <title>MT1 and MT2 Draft Genomes of Novel Species.</title>
        <authorList>
            <person name="Venkateswaran K."/>
        </authorList>
    </citation>
    <scope>NUCLEOTIDE SEQUENCE</scope>
    <source>
        <strain evidence="2">IIF3SC-B10</strain>
    </source>
</reference>
<feature type="transmembrane region" description="Helical" evidence="1">
    <location>
        <begin position="61"/>
        <end position="83"/>
    </location>
</feature>
<feature type="transmembrane region" description="Helical" evidence="1">
    <location>
        <begin position="90"/>
        <end position="110"/>
    </location>
</feature>
<accession>A0ABT8K4K0</accession>
<comment type="caution">
    <text evidence="2">The sequence shown here is derived from an EMBL/GenBank/DDBJ whole genome shotgun (WGS) entry which is preliminary data.</text>
</comment>
<organism evidence="2 3">
    <name type="scientific">Arthrobacter burdickii</name>
    <dbReference type="NCBI Taxonomy" id="3035920"/>
    <lineage>
        <taxon>Bacteria</taxon>
        <taxon>Bacillati</taxon>
        <taxon>Actinomycetota</taxon>
        <taxon>Actinomycetes</taxon>
        <taxon>Micrococcales</taxon>
        <taxon>Micrococcaceae</taxon>
        <taxon>Arthrobacter</taxon>
    </lineage>
</organism>
<dbReference type="EMBL" id="JAROCG010000001">
    <property type="protein sequence ID" value="MDN4611962.1"/>
    <property type="molecule type" value="Genomic_DNA"/>
</dbReference>